<organism evidence="1 2">
    <name type="scientific">Campylobacter phage CP20</name>
    <dbReference type="NCBI Taxonomy" id="2506428"/>
    <lineage>
        <taxon>Viruses</taxon>
        <taxon>Duplodnaviria</taxon>
        <taxon>Heunggongvirae</taxon>
        <taxon>Uroviricota</taxon>
        <taxon>Caudoviricetes</taxon>
        <taxon>Connertonviridae</taxon>
        <taxon>Firehammervirus</taxon>
        <taxon>Firehammervirus CPt10</taxon>
    </lineage>
</organism>
<accession>A0A410T733</accession>
<dbReference type="Proteomes" id="UP000290538">
    <property type="component" value="Segment"/>
</dbReference>
<proteinExistence type="predicted"/>
<evidence type="ECO:0000313" key="2">
    <source>
        <dbReference type="Proteomes" id="UP000290538"/>
    </source>
</evidence>
<sequence>MNTIKFYHRQKEYVVQSQNINQHTFNKNYNKVLALLNENEIKSINECELIPAGKTDILKLSAMGGDGLIQEFELRLENVY</sequence>
<name>A0A410T733_9CAUD</name>
<reference evidence="1 2" key="1">
    <citation type="submission" date="2019-01" db="EMBL/GenBank/DDBJ databases">
        <title>Complete genome sequence of Campylobacter bacteriophage CP20.</title>
        <authorList>
            <person name="Connerton I.F."/>
        </authorList>
    </citation>
    <scope>NUCLEOTIDE SEQUENCE [LARGE SCALE GENOMIC DNA]</scope>
</reference>
<dbReference type="EMBL" id="MK408758">
    <property type="protein sequence ID" value="QAU04744.1"/>
    <property type="molecule type" value="Genomic_DNA"/>
</dbReference>
<protein>
    <submittedName>
        <fullName evidence="1">Uncharacterized protein</fullName>
    </submittedName>
</protein>
<evidence type="ECO:0000313" key="1">
    <source>
        <dbReference type="EMBL" id="QAU04744.1"/>
    </source>
</evidence>